<feature type="compositionally biased region" description="Low complexity" evidence="2">
    <location>
        <begin position="53"/>
        <end position="69"/>
    </location>
</feature>
<evidence type="ECO:0000313" key="5">
    <source>
        <dbReference type="Proteomes" id="UP001063166"/>
    </source>
</evidence>
<dbReference type="EMBL" id="BRPK01000006">
    <property type="protein sequence ID" value="GLB39244.1"/>
    <property type="molecule type" value="Genomic_DNA"/>
</dbReference>
<dbReference type="GO" id="GO:0030422">
    <property type="term" value="P:siRNA processing"/>
    <property type="evidence" value="ECO:0007669"/>
    <property type="project" value="TreeGrafter"/>
</dbReference>
<reference evidence="4" key="1">
    <citation type="submission" date="2022-07" db="EMBL/GenBank/DDBJ databases">
        <title>The genome of Lyophyllum shimeji provides insight into the initial evolution of ectomycorrhizal fungal genome.</title>
        <authorList>
            <person name="Kobayashi Y."/>
            <person name="Shibata T."/>
            <person name="Hirakawa H."/>
            <person name="Shigenobu S."/>
            <person name="Nishiyama T."/>
            <person name="Yamada A."/>
            <person name="Hasebe M."/>
            <person name="Kawaguchi M."/>
        </authorList>
    </citation>
    <scope>NUCLEOTIDE SEQUENCE</scope>
    <source>
        <strain evidence="4">AT787</strain>
    </source>
</reference>
<keyword evidence="1" id="KW-0808">Transferase</keyword>
<dbReference type="AlphaFoldDB" id="A0A9P3PPK5"/>
<feature type="compositionally biased region" description="Acidic residues" evidence="2">
    <location>
        <begin position="551"/>
        <end position="564"/>
    </location>
</feature>
<protein>
    <recommendedName>
        <fullName evidence="1">RNA-dependent RNA polymerase</fullName>
        <ecNumber evidence="1">2.7.7.48</ecNumber>
    </recommendedName>
</protein>
<organism evidence="4 5">
    <name type="scientific">Lyophyllum shimeji</name>
    <name type="common">Hon-shimeji</name>
    <name type="synonym">Tricholoma shimeji</name>
    <dbReference type="NCBI Taxonomy" id="47721"/>
    <lineage>
        <taxon>Eukaryota</taxon>
        <taxon>Fungi</taxon>
        <taxon>Dikarya</taxon>
        <taxon>Basidiomycota</taxon>
        <taxon>Agaricomycotina</taxon>
        <taxon>Agaricomycetes</taxon>
        <taxon>Agaricomycetidae</taxon>
        <taxon>Agaricales</taxon>
        <taxon>Tricholomatineae</taxon>
        <taxon>Lyophyllaceae</taxon>
        <taxon>Lyophyllum</taxon>
    </lineage>
</organism>
<dbReference type="Pfam" id="PF05183">
    <property type="entry name" value="RdRP"/>
    <property type="match status" value="1"/>
</dbReference>
<feature type="domain" description="RDRP core" evidence="3">
    <location>
        <begin position="237"/>
        <end position="871"/>
    </location>
</feature>
<dbReference type="InterPro" id="IPR007855">
    <property type="entry name" value="RDRP"/>
</dbReference>
<comment type="similarity">
    <text evidence="1">Belongs to the RdRP family.</text>
</comment>
<evidence type="ECO:0000256" key="2">
    <source>
        <dbReference type="SAM" id="MobiDB-lite"/>
    </source>
</evidence>
<dbReference type="EC" id="2.7.7.48" evidence="1"/>
<feature type="region of interest" description="Disordered" evidence="2">
    <location>
        <begin position="1"/>
        <end position="99"/>
    </location>
</feature>
<sequence>MGDGIAVARLAEEDNQITDDVLPFPSQPQSDYGEDISGLILAFDGDSGEKPGASTQSASNASPASTTTSLESVQKRKLGGSLDTSSLTVDDRPPKKCKLDTDPNVPYIIASSRLVEQHPGLPYGVKFELGRLMSASKLTAENILTAHLRKLEGTNAQCAPEAVRVLFRDIASDLDQDTAFAQEIAATSPWEELDQEEHALAQNPYAGLGHSEQFPTWYGGKVVFKGKLEREGSSFKLKLDRPTLGPSCRFTRRFGSKMFLRIKIEKVLFYAQNNDLQEFFRKPFVLWGGVFRAFFAKDDHVFLFRTNENLVDNEIVTDPSLGMSLLQFIDWHNPPSANAKQAMTKWAARFALGLSNSVPGPMPEKVHYLDDIVSAEGSDMTDGCGEVSRAITLAVCRLLGLENCPVGIQFRCIGGKGMVTEKAETSLSGLGELWLRNSQIKIRYPDGHHDPLDPTLRIIELLRTSYMRSPSRISAETIINLAENGVPHPVFLHLLSSSIKEIVVGLTTWEGPDAMYTLWTNVERAGAVLFARRAREAAGEARVRGFGDRSNEEDDGEEDEDDLEFDKTLEERSTAWWADQTSGQPSSLEETVMVLLDAGFTPQNSPILAEKLRQVVRTRIKDRIRNFRYELPQSAIAFVVPDPYSVLGPDEIQVKSSRRNLISQDGLPTDMILGDVLLTRNPCKLPTDVRKVRAVEHSLLRHFTDVIVCSVQGYRRLLDFLAGGDYDGDTATVIWALEFVEPFKNADEKYSKEPDGLNNCFTSAGNEKVGDFLERTSALSALDQTSEIQKYLLGALRDTSMVGKYSTMHDHAVYSLGYGNPRTIKLAYKFCKVLDGAKTGLRIKPETLRADMEAYHRWRGPQWKEWKAKEDRKAKGKVCNSPFTPRGKNEFITGPFVMDHLLRHAEKEQNRILASMNDVFNSLKIVRDEHLAQPWEDAERAANRGTPELILAKKRDLERISRHVETMWQEHKAKVRENFTKKAIETRQDVLRHLSKAFVASPTLDEMETFTDAASVSRLRASCAYVYDFKNKGKFKATRFPWDMALRELCHIKATALGPSKTVTTGFYERFRLSRR</sequence>
<keyword evidence="5" id="KW-1185">Reference proteome</keyword>
<evidence type="ECO:0000259" key="3">
    <source>
        <dbReference type="Pfam" id="PF05183"/>
    </source>
</evidence>
<evidence type="ECO:0000256" key="1">
    <source>
        <dbReference type="RuleBase" id="RU363098"/>
    </source>
</evidence>
<keyword evidence="1 4" id="KW-0696">RNA-directed RNA polymerase</keyword>
<dbReference type="Proteomes" id="UP001063166">
    <property type="component" value="Unassembled WGS sequence"/>
</dbReference>
<dbReference type="OrthoDB" id="10055769at2759"/>
<dbReference type="PANTHER" id="PTHR23079:SF14">
    <property type="entry name" value="RNA-DEPENDENT RNA POLYMERASE"/>
    <property type="match status" value="1"/>
</dbReference>
<dbReference type="PANTHER" id="PTHR23079">
    <property type="entry name" value="RNA-DEPENDENT RNA POLYMERASE"/>
    <property type="match status" value="1"/>
</dbReference>
<proteinExistence type="inferred from homology"/>
<comment type="catalytic activity">
    <reaction evidence="1">
        <text>RNA(n) + a ribonucleoside 5'-triphosphate = RNA(n+1) + diphosphate</text>
        <dbReference type="Rhea" id="RHEA:21248"/>
        <dbReference type="Rhea" id="RHEA-COMP:14527"/>
        <dbReference type="Rhea" id="RHEA-COMP:17342"/>
        <dbReference type="ChEBI" id="CHEBI:33019"/>
        <dbReference type="ChEBI" id="CHEBI:61557"/>
        <dbReference type="ChEBI" id="CHEBI:140395"/>
        <dbReference type="EC" id="2.7.7.48"/>
    </reaction>
</comment>
<feature type="region of interest" description="Disordered" evidence="2">
    <location>
        <begin position="541"/>
        <end position="565"/>
    </location>
</feature>
<name>A0A9P3PPK5_LYOSH</name>
<accession>A0A9P3PPK5</accession>
<dbReference type="GO" id="GO:0003723">
    <property type="term" value="F:RNA binding"/>
    <property type="evidence" value="ECO:0007669"/>
    <property type="project" value="UniProtKB-KW"/>
</dbReference>
<comment type="caution">
    <text evidence="4">The sequence shown here is derived from an EMBL/GenBank/DDBJ whole genome shotgun (WGS) entry which is preliminary data.</text>
</comment>
<keyword evidence="1" id="KW-0694">RNA-binding</keyword>
<keyword evidence="1" id="KW-0548">Nucleotidyltransferase</keyword>
<dbReference type="GO" id="GO:0031380">
    <property type="term" value="C:nuclear RNA-directed RNA polymerase complex"/>
    <property type="evidence" value="ECO:0007669"/>
    <property type="project" value="TreeGrafter"/>
</dbReference>
<evidence type="ECO:0000313" key="4">
    <source>
        <dbReference type="EMBL" id="GLB39244.1"/>
    </source>
</evidence>
<feature type="compositionally biased region" description="Basic and acidic residues" evidence="2">
    <location>
        <begin position="541"/>
        <end position="550"/>
    </location>
</feature>
<feature type="compositionally biased region" description="Basic and acidic residues" evidence="2">
    <location>
        <begin position="89"/>
        <end position="99"/>
    </location>
</feature>
<gene>
    <name evidence="4" type="ORF">LshimejAT787_0604060</name>
</gene>
<dbReference type="InterPro" id="IPR057596">
    <property type="entry name" value="RDRP_core"/>
</dbReference>
<dbReference type="GO" id="GO:0003968">
    <property type="term" value="F:RNA-directed RNA polymerase activity"/>
    <property type="evidence" value="ECO:0007669"/>
    <property type="project" value="UniProtKB-KW"/>
</dbReference>